<dbReference type="OrthoDB" id="9150135at2"/>
<feature type="transmembrane region" description="Helical" evidence="8">
    <location>
        <begin position="258"/>
        <end position="279"/>
    </location>
</feature>
<evidence type="ECO:0000256" key="1">
    <source>
        <dbReference type="ARBA" id="ARBA00004429"/>
    </source>
</evidence>
<dbReference type="InterPro" id="IPR020846">
    <property type="entry name" value="MFS_dom"/>
</dbReference>
<feature type="transmembrane region" description="Helical" evidence="8">
    <location>
        <begin position="48"/>
        <end position="68"/>
    </location>
</feature>
<reference evidence="10 11" key="1">
    <citation type="journal article" date="2015" name="Genome Announc.">
        <title>Expanding the biotechnology potential of lactobacilli through comparative genomics of 213 strains and associated genera.</title>
        <authorList>
            <person name="Sun Z."/>
            <person name="Harris H.M."/>
            <person name="McCann A."/>
            <person name="Guo C."/>
            <person name="Argimon S."/>
            <person name="Zhang W."/>
            <person name="Yang X."/>
            <person name="Jeffery I.B."/>
            <person name="Cooney J.C."/>
            <person name="Kagawa T.F."/>
            <person name="Liu W."/>
            <person name="Song Y."/>
            <person name="Salvetti E."/>
            <person name="Wrobel A."/>
            <person name="Rasinkangas P."/>
            <person name="Parkhill J."/>
            <person name="Rea M.C."/>
            <person name="O'Sullivan O."/>
            <person name="Ritari J."/>
            <person name="Douillard F.P."/>
            <person name="Paul Ross R."/>
            <person name="Yang R."/>
            <person name="Briner A.E."/>
            <person name="Felis G.E."/>
            <person name="de Vos W.M."/>
            <person name="Barrangou R."/>
            <person name="Klaenhammer T.R."/>
            <person name="Caufield P.W."/>
            <person name="Cui Y."/>
            <person name="Zhang H."/>
            <person name="O'Toole P.W."/>
        </authorList>
    </citation>
    <scope>NUCLEOTIDE SEQUENCE [LARGE SCALE GENOMIC DNA]</scope>
    <source>
        <strain evidence="10 11">DSM 23365</strain>
    </source>
</reference>
<comment type="caution">
    <text evidence="10">The sequence shown here is derived from an EMBL/GenBank/DDBJ whole genome shotgun (WGS) entry which is preliminary data.</text>
</comment>
<dbReference type="EMBL" id="AYZM01000061">
    <property type="protein sequence ID" value="KRN25777.1"/>
    <property type="molecule type" value="Genomic_DNA"/>
</dbReference>
<dbReference type="Gene3D" id="1.20.1250.20">
    <property type="entry name" value="MFS general substrate transporter like domains"/>
    <property type="match status" value="2"/>
</dbReference>
<keyword evidence="3" id="KW-1003">Cell membrane</keyword>
<keyword evidence="6 8" id="KW-1133">Transmembrane helix</keyword>
<feature type="transmembrane region" description="Helical" evidence="8">
    <location>
        <begin position="291"/>
        <end position="309"/>
    </location>
</feature>
<feature type="transmembrane region" description="Helical" evidence="8">
    <location>
        <begin position="380"/>
        <end position="399"/>
    </location>
</feature>
<evidence type="ECO:0000256" key="6">
    <source>
        <dbReference type="ARBA" id="ARBA00022989"/>
    </source>
</evidence>
<dbReference type="GO" id="GO:0015528">
    <property type="term" value="F:lactose:proton symporter activity"/>
    <property type="evidence" value="ECO:0007669"/>
    <property type="project" value="TreeGrafter"/>
</dbReference>
<protein>
    <submittedName>
        <fullName evidence="10">Na+ melibiose symporter related transporter</fullName>
    </submittedName>
</protein>
<comment type="subcellular location">
    <subcellularLocation>
        <location evidence="1">Cell inner membrane</location>
        <topology evidence="1">Multi-pass membrane protein</topology>
    </subcellularLocation>
</comment>
<dbReference type="PANTHER" id="PTHR23522">
    <property type="entry name" value="BLL5896 PROTEIN"/>
    <property type="match status" value="1"/>
</dbReference>
<dbReference type="RefSeq" id="WP_057151777.1">
    <property type="nucleotide sequence ID" value="NZ_AYZM01000061.1"/>
</dbReference>
<dbReference type="PATRIC" id="fig|1423804.4.peg.199"/>
<feature type="transmembrane region" description="Helical" evidence="8">
    <location>
        <begin position="220"/>
        <end position="238"/>
    </location>
</feature>
<dbReference type="Pfam" id="PF01306">
    <property type="entry name" value="LacY_symp"/>
    <property type="match status" value="1"/>
</dbReference>
<keyword evidence="11" id="KW-1185">Reference proteome</keyword>
<dbReference type="STRING" id="1423804.FD14_GL000184"/>
<dbReference type="NCBIfam" id="TIGR00882">
    <property type="entry name" value="2A0105"/>
    <property type="match status" value="1"/>
</dbReference>
<evidence type="ECO:0000256" key="8">
    <source>
        <dbReference type="SAM" id="Phobius"/>
    </source>
</evidence>
<keyword evidence="2" id="KW-0813">Transport</keyword>
<sequence>MDAKKSESKNFWGFPITHFSYFFIWATVYGYLTLWMEQVGHLNGTESGAVFSMMAGISLIFQPIFGVVSDKLLFRKTLILTISVVAIFIGPFFQWAFLPLMHINAALVAIVTGIFLSFILNGGVSVIEQYVQRASLANKFEYAHSRVGGSVAGIVASLIAGRLFLWSPNSIFWACSIAAVILTGFLLFSDKINMENADAAGDTSDSLDWKTVVSVFKIKNLWVLAIFYMGASAIFDVFDQQFIIFFKTFFHTAAQGTLVYSYMTSGQTAIEFLLMFPMPWIINKIGSRNGLIAYGFLTCIRILGSALAPSWGWVVFFRLIAGLEMPLLLTSIMKYIAGAFDIRLYATVYALASNFAKQISVFIFSSVAGKLYDVIGYQHTYVIMGIVVFVITLFAAFALKKEDPVQAGEVAADSGDVSAVKKE</sequence>
<evidence type="ECO:0000256" key="7">
    <source>
        <dbReference type="ARBA" id="ARBA00023136"/>
    </source>
</evidence>
<dbReference type="PRINTS" id="PR00174">
    <property type="entry name" value="LACYSMPORT"/>
</dbReference>
<evidence type="ECO:0000313" key="10">
    <source>
        <dbReference type="EMBL" id="KRN25777.1"/>
    </source>
</evidence>
<dbReference type="GO" id="GO:0005886">
    <property type="term" value="C:plasma membrane"/>
    <property type="evidence" value="ECO:0007669"/>
    <property type="project" value="UniProtKB-SubCell"/>
</dbReference>
<dbReference type="InterPro" id="IPR036259">
    <property type="entry name" value="MFS_trans_sf"/>
</dbReference>
<evidence type="ECO:0000256" key="3">
    <source>
        <dbReference type="ARBA" id="ARBA00022475"/>
    </source>
</evidence>
<accession>A0A0R2FBF8</accession>
<dbReference type="InterPro" id="IPR000576">
    <property type="entry name" value="LacY/RafB_perm_fam"/>
</dbReference>
<evidence type="ECO:0000313" key="11">
    <source>
        <dbReference type="Proteomes" id="UP000051442"/>
    </source>
</evidence>
<evidence type="ECO:0000259" key="9">
    <source>
        <dbReference type="PROSITE" id="PS50850"/>
    </source>
</evidence>
<dbReference type="Proteomes" id="UP000051442">
    <property type="component" value="Unassembled WGS sequence"/>
</dbReference>
<feature type="transmembrane region" description="Helical" evidence="8">
    <location>
        <begin position="12"/>
        <end position="36"/>
    </location>
</feature>
<dbReference type="PROSITE" id="PS50850">
    <property type="entry name" value="MFS"/>
    <property type="match status" value="1"/>
</dbReference>
<gene>
    <name evidence="10" type="ORF">FD14_GL000184</name>
</gene>
<dbReference type="GO" id="GO:0030395">
    <property type="term" value="F:lactose binding"/>
    <property type="evidence" value="ECO:0007669"/>
    <property type="project" value="TreeGrafter"/>
</dbReference>
<dbReference type="PANTHER" id="PTHR23522:SF10">
    <property type="entry name" value="3-PHENYLPROPIONIC ACID TRANSPORTER-RELATED"/>
    <property type="match status" value="1"/>
</dbReference>
<feature type="transmembrane region" description="Helical" evidence="8">
    <location>
        <begin position="348"/>
        <end position="368"/>
    </location>
</feature>
<dbReference type="AlphaFoldDB" id="A0A0R2FBF8"/>
<evidence type="ECO:0000256" key="2">
    <source>
        <dbReference type="ARBA" id="ARBA00022448"/>
    </source>
</evidence>
<name>A0A0R2FBF8_9LACO</name>
<feature type="domain" description="Major facilitator superfamily (MFS) profile" evidence="9">
    <location>
        <begin position="1"/>
        <end position="403"/>
    </location>
</feature>
<keyword evidence="4" id="KW-0997">Cell inner membrane</keyword>
<feature type="transmembrane region" description="Helical" evidence="8">
    <location>
        <begin position="103"/>
        <end position="127"/>
    </location>
</feature>
<evidence type="ECO:0000256" key="4">
    <source>
        <dbReference type="ARBA" id="ARBA00022519"/>
    </source>
</evidence>
<proteinExistence type="predicted"/>
<organism evidence="10 11">
    <name type="scientific">Secundilactobacillus similis DSM 23365 = JCM 2765</name>
    <dbReference type="NCBI Taxonomy" id="1423804"/>
    <lineage>
        <taxon>Bacteria</taxon>
        <taxon>Bacillati</taxon>
        <taxon>Bacillota</taxon>
        <taxon>Bacilli</taxon>
        <taxon>Lactobacillales</taxon>
        <taxon>Lactobacillaceae</taxon>
        <taxon>Secundilactobacillus</taxon>
    </lineage>
</organism>
<feature type="transmembrane region" description="Helical" evidence="8">
    <location>
        <begin position="147"/>
        <end position="165"/>
    </location>
</feature>
<feature type="transmembrane region" description="Helical" evidence="8">
    <location>
        <begin position="77"/>
        <end position="97"/>
    </location>
</feature>
<keyword evidence="5 8" id="KW-0812">Transmembrane</keyword>
<feature type="transmembrane region" description="Helical" evidence="8">
    <location>
        <begin position="315"/>
        <end position="336"/>
    </location>
</feature>
<evidence type="ECO:0000256" key="5">
    <source>
        <dbReference type="ARBA" id="ARBA00022692"/>
    </source>
</evidence>
<feature type="transmembrane region" description="Helical" evidence="8">
    <location>
        <begin position="171"/>
        <end position="188"/>
    </location>
</feature>
<dbReference type="SUPFAM" id="SSF103473">
    <property type="entry name" value="MFS general substrate transporter"/>
    <property type="match status" value="1"/>
</dbReference>
<keyword evidence="7 8" id="KW-0472">Membrane</keyword>